<dbReference type="GO" id="GO:0016705">
    <property type="term" value="F:oxidoreductase activity, acting on paired donors, with incorporation or reduction of molecular oxygen"/>
    <property type="evidence" value="ECO:0007669"/>
    <property type="project" value="InterPro"/>
</dbReference>
<organism evidence="2 3">
    <name type="scientific">Parathielavia appendiculata</name>
    <dbReference type="NCBI Taxonomy" id="2587402"/>
    <lineage>
        <taxon>Eukaryota</taxon>
        <taxon>Fungi</taxon>
        <taxon>Dikarya</taxon>
        <taxon>Ascomycota</taxon>
        <taxon>Pezizomycotina</taxon>
        <taxon>Sordariomycetes</taxon>
        <taxon>Sordariomycetidae</taxon>
        <taxon>Sordariales</taxon>
        <taxon>Chaetomiaceae</taxon>
        <taxon>Parathielavia</taxon>
    </lineage>
</organism>
<dbReference type="RefSeq" id="XP_062642761.1">
    <property type="nucleotide sequence ID" value="XM_062797258.1"/>
</dbReference>
<dbReference type="GeneID" id="87834025"/>
<dbReference type="SUPFAM" id="SSF48264">
    <property type="entry name" value="Cytochrome P450"/>
    <property type="match status" value="1"/>
</dbReference>
<evidence type="ECO:0000313" key="2">
    <source>
        <dbReference type="EMBL" id="KAK4118988.1"/>
    </source>
</evidence>
<protein>
    <submittedName>
        <fullName evidence="2">Uncharacterized protein</fullName>
    </submittedName>
</protein>
<feature type="region of interest" description="Disordered" evidence="1">
    <location>
        <begin position="65"/>
        <end position="109"/>
    </location>
</feature>
<feature type="compositionally biased region" description="Gly residues" evidence="1">
    <location>
        <begin position="79"/>
        <end position="90"/>
    </location>
</feature>
<dbReference type="GO" id="GO:0005506">
    <property type="term" value="F:iron ion binding"/>
    <property type="evidence" value="ECO:0007669"/>
    <property type="project" value="InterPro"/>
</dbReference>
<dbReference type="Proteomes" id="UP001302602">
    <property type="component" value="Unassembled WGS sequence"/>
</dbReference>
<evidence type="ECO:0000256" key="1">
    <source>
        <dbReference type="SAM" id="MobiDB-lite"/>
    </source>
</evidence>
<evidence type="ECO:0000313" key="3">
    <source>
        <dbReference type="Proteomes" id="UP001302602"/>
    </source>
</evidence>
<dbReference type="GO" id="GO:0020037">
    <property type="term" value="F:heme binding"/>
    <property type="evidence" value="ECO:0007669"/>
    <property type="project" value="InterPro"/>
</dbReference>
<dbReference type="GO" id="GO:0004497">
    <property type="term" value="F:monooxygenase activity"/>
    <property type="evidence" value="ECO:0007669"/>
    <property type="project" value="InterPro"/>
</dbReference>
<feature type="compositionally biased region" description="Low complexity" evidence="1">
    <location>
        <begin position="68"/>
        <end position="78"/>
    </location>
</feature>
<reference evidence="2" key="2">
    <citation type="submission" date="2023-05" db="EMBL/GenBank/DDBJ databases">
        <authorList>
            <consortium name="Lawrence Berkeley National Laboratory"/>
            <person name="Steindorff A."/>
            <person name="Hensen N."/>
            <person name="Bonometti L."/>
            <person name="Westerberg I."/>
            <person name="Brannstrom I.O."/>
            <person name="Guillou S."/>
            <person name="Cros-Aarteil S."/>
            <person name="Calhoun S."/>
            <person name="Haridas S."/>
            <person name="Kuo A."/>
            <person name="Mondo S."/>
            <person name="Pangilinan J."/>
            <person name="Riley R."/>
            <person name="Labutti K."/>
            <person name="Andreopoulos B."/>
            <person name="Lipzen A."/>
            <person name="Chen C."/>
            <person name="Yanf M."/>
            <person name="Daum C."/>
            <person name="Ng V."/>
            <person name="Clum A."/>
            <person name="Ohm R."/>
            <person name="Martin F."/>
            <person name="Silar P."/>
            <person name="Natvig D."/>
            <person name="Lalanne C."/>
            <person name="Gautier V."/>
            <person name="Ament-Velasquez S.L."/>
            <person name="Kruys A."/>
            <person name="Hutchinson M.I."/>
            <person name="Powell A.J."/>
            <person name="Barry K."/>
            <person name="Miller A.N."/>
            <person name="Grigoriev I.V."/>
            <person name="Debuchy R."/>
            <person name="Gladieux P."/>
            <person name="Thoren M.H."/>
            <person name="Johannesson H."/>
        </authorList>
    </citation>
    <scope>NUCLEOTIDE SEQUENCE</scope>
    <source>
        <strain evidence="2">CBS 731.68</strain>
    </source>
</reference>
<name>A0AAN6YZ65_9PEZI</name>
<gene>
    <name evidence="2" type="ORF">N657DRAFT_694030</name>
</gene>
<dbReference type="Gene3D" id="1.10.630.10">
    <property type="entry name" value="Cytochrome P450"/>
    <property type="match status" value="1"/>
</dbReference>
<reference evidence="2" key="1">
    <citation type="journal article" date="2023" name="Mol. Phylogenet. Evol.">
        <title>Genome-scale phylogeny and comparative genomics of the fungal order Sordariales.</title>
        <authorList>
            <person name="Hensen N."/>
            <person name="Bonometti L."/>
            <person name="Westerberg I."/>
            <person name="Brannstrom I.O."/>
            <person name="Guillou S."/>
            <person name="Cros-Aarteil S."/>
            <person name="Calhoun S."/>
            <person name="Haridas S."/>
            <person name="Kuo A."/>
            <person name="Mondo S."/>
            <person name="Pangilinan J."/>
            <person name="Riley R."/>
            <person name="LaButti K."/>
            <person name="Andreopoulos B."/>
            <person name="Lipzen A."/>
            <person name="Chen C."/>
            <person name="Yan M."/>
            <person name="Daum C."/>
            <person name="Ng V."/>
            <person name="Clum A."/>
            <person name="Steindorff A."/>
            <person name="Ohm R.A."/>
            <person name="Martin F."/>
            <person name="Silar P."/>
            <person name="Natvig D.O."/>
            <person name="Lalanne C."/>
            <person name="Gautier V."/>
            <person name="Ament-Velasquez S.L."/>
            <person name="Kruys A."/>
            <person name="Hutchinson M.I."/>
            <person name="Powell A.J."/>
            <person name="Barry K."/>
            <person name="Miller A.N."/>
            <person name="Grigoriev I.V."/>
            <person name="Debuchy R."/>
            <person name="Gladieux P."/>
            <person name="Hiltunen Thoren M."/>
            <person name="Johannesson H."/>
        </authorList>
    </citation>
    <scope>NUCLEOTIDE SEQUENCE</scope>
    <source>
        <strain evidence="2">CBS 731.68</strain>
    </source>
</reference>
<keyword evidence="3" id="KW-1185">Reference proteome</keyword>
<comment type="caution">
    <text evidence="2">The sequence shown here is derived from an EMBL/GenBank/DDBJ whole genome shotgun (WGS) entry which is preliminary data.</text>
</comment>
<dbReference type="EMBL" id="MU853255">
    <property type="protein sequence ID" value="KAK4118988.1"/>
    <property type="molecule type" value="Genomic_DNA"/>
</dbReference>
<proteinExistence type="predicted"/>
<sequence length="109" mass="11138">MREHRRLLDDAGVPDSDKPKQAAIFTIVSFSKSAPTLYWTLWELFSRPDVLARVRAELAAHAVALTTDSSSGDSSSGDSDGGGGGGGGKSETGQTAAGAVGASGFVPWG</sequence>
<dbReference type="AlphaFoldDB" id="A0AAN6YZ65"/>
<dbReference type="InterPro" id="IPR036396">
    <property type="entry name" value="Cyt_P450_sf"/>
</dbReference>
<accession>A0AAN6YZ65</accession>